<reference evidence="2" key="2">
    <citation type="submission" date="2012-03" db="EMBL/GenBank/DDBJ databases">
        <title>Genome sequence of the fruiting myxobacterium Corallococcus coralloides DSM 2259.</title>
        <authorList>
            <person name="Huntley S."/>
            <person name="Zhang Y."/>
            <person name="Treuner-Lange A."/>
            <person name="Sensen C.W."/>
            <person name="Sogaard-Andersen L."/>
        </authorList>
    </citation>
    <scope>NUCLEOTIDE SEQUENCE [LARGE SCALE GENOMIC DNA]</scope>
    <source>
        <strain evidence="2">ATCC 25202 / DSM 2259 / NBRC 100086 / M2</strain>
    </source>
</reference>
<dbReference type="HOGENOM" id="CLU_841221_0_0_7"/>
<dbReference type="STRING" id="1144275.COCOR_03181"/>
<keyword evidence="1" id="KW-0449">Lipoprotein</keyword>
<dbReference type="RefSeq" id="WP_014395997.1">
    <property type="nucleotide sequence ID" value="NC_017030.1"/>
</dbReference>
<evidence type="ECO:0000313" key="1">
    <source>
        <dbReference type="EMBL" id="AFE05064.1"/>
    </source>
</evidence>
<dbReference type="EMBL" id="CP003389">
    <property type="protein sequence ID" value="AFE05064.1"/>
    <property type="molecule type" value="Genomic_DNA"/>
</dbReference>
<gene>
    <name evidence="1" type="ordered locus">COCOR_03181</name>
</gene>
<proteinExistence type="predicted"/>
<name>H8MF77_CORCM</name>
<dbReference type="OrthoDB" id="5483741at2"/>
<protein>
    <submittedName>
        <fullName evidence="1">Putative lipoprotein</fullName>
    </submittedName>
</protein>
<dbReference type="InParanoid" id="H8MF77"/>
<accession>H8MF77</accession>
<dbReference type="eggNOG" id="COG1520">
    <property type="taxonomic scope" value="Bacteria"/>
</dbReference>
<dbReference type="AlphaFoldDB" id="H8MF77"/>
<reference evidence="1 2" key="1">
    <citation type="journal article" date="2012" name="J. Bacteriol.">
        <title>Complete Genome Sequence of the Fruiting Myxobacterium Corallococcus coralloides DSM 2259.</title>
        <authorList>
            <person name="Huntley S."/>
            <person name="Zhang Y."/>
            <person name="Treuner-Lange A."/>
            <person name="Kneip S."/>
            <person name="Sensen C.W."/>
            <person name="Sogaard-Andersen L."/>
        </authorList>
    </citation>
    <scope>NUCLEOTIDE SEQUENCE [LARGE SCALE GENOMIC DNA]</scope>
    <source>
        <strain evidence="2">ATCC 25202 / DSM 2259 / NBRC 100086 / M2</strain>
    </source>
</reference>
<keyword evidence="2" id="KW-1185">Reference proteome</keyword>
<dbReference type="Proteomes" id="UP000007587">
    <property type="component" value="Chromosome"/>
</dbReference>
<organism evidence="1 2">
    <name type="scientific">Corallococcus coralloides (strain ATCC 25202 / DSM 2259 / NBRC 100086 / M2)</name>
    <name type="common">Myxococcus coralloides</name>
    <dbReference type="NCBI Taxonomy" id="1144275"/>
    <lineage>
        <taxon>Bacteria</taxon>
        <taxon>Pseudomonadati</taxon>
        <taxon>Myxococcota</taxon>
        <taxon>Myxococcia</taxon>
        <taxon>Myxococcales</taxon>
        <taxon>Cystobacterineae</taxon>
        <taxon>Myxococcaceae</taxon>
        <taxon>Corallococcus</taxon>
    </lineage>
</organism>
<dbReference type="KEGG" id="ccx:COCOR_03181"/>
<evidence type="ECO:0000313" key="2">
    <source>
        <dbReference type="Proteomes" id="UP000007587"/>
    </source>
</evidence>
<sequence>MSNGNIVVQDTLGVTSLDGDGQERWSLPVGSTSKLVVTSDWHISLLHSTGTVTQYDGDGRSRWTFTPQVGSSGQHMAADAFGNTYVLLTQGNFDTGVALKLISLSREGVERWSTVISEAPINIALGLGVMGDGSSVYVGAVAYNRGAGPQELVFVKSYVRKLNPAGVALWTKEGSFGTVSFTPSGERVNVNNIGTPPGGFEATWVDSDGNVLWKTQTSPNKGPGMVDTHVFPSNFNLVPRLLVGGHEQGPSTELYSYGRGWFADMGDRTKLTPGPITYIDSRDGSGAWVSTLAFADLALHVVVGGGFGTPGEPKGGFIRLYDPRTLSTAR</sequence>